<protein>
    <recommendedName>
        <fullName evidence="3">Translocon-associated protein subunit alpha</fullName>
    </recommendedName>
    <alternativeName>
        <fullName evidence="11">Signal sequence receptor subunit alpha</fullName>
    </alternativeName>
</protein>
<evidence type="ECO:0000256" key="5">
    <source>
        <dbReference type="ARBA" id="ARBA00022729"/>
    </source>
</evidence>
<dbReference type="Pfam" id="PF03896">
    <property type="entry name" value="TRAP_alpha"/>
    <property type="match status" value="1"/>
</dbReference>
<evidence type="ECO:0000256" key="12">
    <source>
        <dbReference type="SAM" id="MobiDB-lite"/>
    </source>
</evidence>
<gene>
    <name evidence="15" type="ORF">QR680_008912</name>
</gene>
<keyword evidence="7 13" id="KW-1133">Transmembrane helix</keyword>
<evidence type="ECO:0000313" key="16">
    <source>
        <dbReference type="Proteomes" id="UP001175271"/>
    </source>
</evidence>
<evidence type="ECO:0000256" key="4">
    <source>
        <dbReference type="ARBA" id="ARBA00022692"/>
    </source>
</evidence>
<comment type="subcellular location">
    <subcellularLocation>
        <location evidence="1">Endoplasmic reticulum membrane</location>
        <topology evidence="1">Single-pass type I membrane protein</topology>
    </subcellularLocation>
</comment>
<proteinExistence type="inferred from homology"/>
<comment type="function">
    <text evidence="9">TRAP proteins are part of a complex whose function is to bind calcium to the ER membrane and thereby regulate the retention of ER resident proteins. May be involved in the recycling of the translocation apparatus after completion of the translocation process or may function as a membrane-bound chaperone facilitating folding of translocated proteins.</text>
</comment>
<dbReference type="PANTHER" id="PTHR12924">
    <property type="entry name" value="TRANSLOCON-ASSOCIATED PROTEIN, ALPHA SUBUNIT"/>
    <property type="match status" value="1"/>
</dbReference>
<evidence type="ECO:0000256" key="3">
    <source>
        <dbReference type="ARBA" id="ARBA00020280"/>
    </source>
</evidence>
<accession>A0AA39IID3</accession>
<feature type="transmembrane region" description="Helical" evidence="13">
    <location>
        <begin position="179"/>
        <end position="200"/>
    </location>
</feature>
<evidence type="ECO:0000256" key="13">
    <source>
        <dbReference type="SAM" id="Phobius"/>
    </source>
</evidence>
<evidence type="ECO:0000256" key="7">
    <source>
        <dbReference type="ARBA" id="ARBA00022989"/>
    </source>
</evidence>
<organism evidence="15 16">
    <name type="scientific">Steinernema hermaphroditum</name>
    <dbReference type="NCBI Taxonomy" id="289476"/>
    <lineage>
        <taxon>Eukaryota</taxon>
        <taxon>Metazoa</taxon>
        <taxon>Ecdysozoa</taxon>
        <taxon>Nematoda</taxon>
        <taxon>Chromadorea</taxon>
        <taxon>Rhabditida</taxon>
        <taxon>Tylenchina</taxon>
        <taxon>Panagrolaimomorpha</taxon>
        <taxon>Strongyloidoidea</taxon>
        <taxon>Steinernematidae</taxon>
        <taxon>Steinernema</taxon>
    </lineage>
</organism>
<evidence type="ECO:0000256" key="9">
    <source>
        <dbReference type="ARBA" id="ARBA00025620"/>
    </source>
</evidence>
<comment type="caution">
    <text evidence="15">The sequence shown here is derived from an EMBL/GenBank/DDBJ whole genome shotgun (WGS) entry which is preliminary data.</text>
</comment>
<keyword evidence="5 14" id="KW-0732">Signal</keyword>
<keyword evidence="4 13" id="KW-0812">Transmembrane</keyword>
<reference evidence="15" key="1">
    <citation type="submission" date="2023-06" db="EMBL/GenBank/DDBJ databases">
        <title>Genomic analysis of the entomopathogenic nematode Steinernema hermaphroditum.</title>
        <authorList>
            <person name="Schwarz E.M."/>
            <person name="Heppert J.K."/>
            <person name="Baniya A."/>
            <person name="Schwartz H.T."/>
            <person name="Tan C.-H."/>
            <person name="Antoshechkin I."/>
            <person name="Sternberg P.W."/>
            <person name="Goodrich-Blair H."/>
            <person name="Dillman A.R."/>
        </authorList>
    </citation>
    <scope>NUCLEOTIDE SEQUENCE</scope>
    <source>
        <strain evidence="15">PS9179</strain>
        <tissue evidence="15">Whole animal</tissue>
    </source>
</reference>
<keyword evidence="16" id="KW-1185">Reference proteome</keyword>
<dbReference type="PANTHER" id="PTHR12924:SF0">
    <property type="entry name" value="TRANSLOCON-ASSOCIATED PROTEIN SUBUNIT ALPHA"/>
    <property type="match status" value="1"/>
</dbReference>
<feature type="chain" id="PRO_5041346078" description="Translocon-associated protein subunit alpha" evidence="14">
    <location>
        <begin position="22"/>
        <end position="256"/>
    </location>
</feature>
<dbReference type="EMBL" id="JAUCMV010000001">
    <property type="protein sequence ID" value="KAK0424897.1"/>
    <property type="molecule type" value="Genomic_DNA"/>
</dbReference>
<evidence type="ECO:0000256" key="14">
    <source>
        <dbReference type="SAM" id="SignalP"/>
    </source>
</evidence>
<dbReference type="AlphaFoldDB" id="A0AA39IID3"/>
<dbReference type="InterPro" id="IPR005595">
    <property type="entry name" value="TRAP_alpha"/>
</dbReference>
<evidence type="ECO:0000256" key="1">
    <source>
        <dbReference type="ARBA" id="ARBA00004115"/>
    </source>
</evidence>
<evidence type="ECO:0000256" key="6">
    <source>
        <dbReference type="ARBA" id="ARBA00022824"/>
    </source>
</evidence>
<evidence type="ECO:0000256" key="10">
    <source>
        <dbReference type="ARBA" id="ARBA00025854"/>
    </source>
</evidence>
<evidence type="ECO:0000256" key="11">
    <source>
        <dbReference type="ARBA" id="ARBA00031071"/>
    </source>
</evidence>
<dbReference type="GO" id="GO:0005789">
    <property type="term" value="C:endoplasmic reticulum membrane"/>
    <property type="evidence" value="ECO:0007669"/>
    <property type="project" value="UniProtKB-SubCell"/>
</dbReference>
<dbReference type="Proteomes" id="UP001175271">
    <property type="component" value="Unassembled WGS sequence"/>
</dbReference>
<evidence type="ECO:0000256" key="8">
    <source>
        <dbReference type="ARBA" id="ARBA00023136"/>
    </source>
</evidence>
<evidence type="ECO:0000256" key="2">
    <source>
        <dbReference type="ARBA" id="ARBA00006776"/>
    </source>
</evidence>
<feature type="region of interest" description="Disordered" evidence="12">
    <location>
        <begin position="237"/>
        <end position="256"/>
    </location>
</feature>
<name>A0AA39IID3_9BILA</name>
<sequence length="256" mass="28374">MKLRSLLFAALLLSVGVFVRGDDAADGEVQDEPEVASTAEDLLKVTSASDVRTAFLFTQPEEGTDLTAGKIVKYLIGFQNNGDNDYTVRFSDTSFRYPMDYSYHVQNFTAAKYDRVVPAHQESTFEYAFIPNEAFSGRPFGLVVNVHYEDKEGNIFTSTVYNQTVNILEDESSVSGENGLLFITLLGLGGFAAFIAYQFLGKLGKKAGFSKKRAAVEVGTSNKKGEIDFEWIPREVRNMNDKKSPKPGSPRVKKNN</sequence>
<comment type="subunit">
    <text evidence="10">Heterotetramer of TRAP-alpha, TRAP-beta, TRAP-delta and TRAP-gamma. Interacts with palmitoylated calnexin (CALX), the interaction is required for efficient folding of glycosylated proteins.</text>
</comment>
<keyword evidence="6" id="KW-0256">Endoplasmic reticulum</keyword>
<comment type="similarity">
    <text evidence="2">Belongs to the TRAP-alpha family.</text>
</comment>
<evidence type="ECO:0000313" key="15">
    <source>
        <dbReference type="EMBL" id="KAK0424897.1"/>
    </source>
</evidence>
<feature type="signal peptide" evidence="14">
    <location>
        <begin position="1"/>
        <end position="21"/>
    </location>
</feature>
<keyword evidence="8 13" id="KW-0472">Membrane</keyword>